<dbReference type="NCBIfam" id="NF004046">
    <property type="entry name" value="PRK05563.1"/>
    <property type="match status" value="1"/>
</dbReference>
<dbReference type="InterPro" id="IPR005790">
    <property type="entry name" value="DNA_polIII_delta"/>
</dbReference>
<dbReference type="InterPro" id="IPR045085">
    <property type="entry name" value="HLD_clamp_pol_III_gamma_tau"/>
</dbReference>
<evidence type="ECO:0000256" key="11">
    <source>
        <dbReference type="ARBA" id="ARBA00049244"/>
    </source>
</evidence>
<evidence type="ECO:0000256" key="4">
    <source>
        <dbReference type="ARBA" id="ARBA00022695"/>
    </source>
</evidence>
<accession>A0A9D1MC89</accession>
<dbReference type="SMART" id="SM00382">
    <property type="entry name" value="AAA"/>
    <property type="match status" value="1"/>
</dbReference>
<dbReference type="InterPro" id="IPR050238">
    <property type="entry name" value="DNA_Rep/Repair_Clamp_Loader"/>
</dbReference>
<proteinExistence type="inferred from homology"/>
<feature type="compositionally biased region" description="Acidic residues" evidence="12">
    <location>
        <begin position="609"/>
        <end position="625"/>
    </location>
</feature>
<evidence type="ECO:0000256" key="10">
    <source>
        <dbReference type="ARBA" id="ARBA00022932"/>
    </source>
</evidence>
<dbReference type="Gene3D" id="3.40.50.300">
    <property type="entry name" value="P-loop containing nucleotide triphosphate hydrolases"/>
    <property type="match status" value="1"/>
</dbReference>
<dbReference type="EC" id="2.7.7.7" evidence="2"/>
<dbReference type="Gene3D" id="1.10.8.60">
    <property type="match status" value="1"/>
</dbReference>
<dbReference type="GO" id="GO:0046872">
    <property type="term" value="F:metal ion binding"/>
    <property type="evidence" value="ECO:0007669"/>
    <property type="project" value="UniProtKB-KW"/>
</dbReference>
<dbReference type="GO" id="GO:0003887">
    <property type="term" value="F:DNA-directed DNA polymerase activity"/>
    <property type="evidence" value="ECO:0007669"/>
    <property type="project" value="UniProtKB-KW"/>
</dbReference>
<dbReference type="PANTHER" id="PTHR11669">
    <property type="entry name" value="REPLICATION FACTOR C / DNA POLYMERASE III GAMMA-TAU SUBUNIT"/>
    <property type="match status" value="1"/>
</dbReference>
<dbReference type="PANTHER" id="PTHR11669:SF0">
    <property type="entry name" value="PROTEIN STICHEL-LIKE 2"/>
    <property type="match status" value="1"/>
</dbReference>
<dbReference type="AlphaFoldDB" id="A0A9D1MC89"/>
<feature type="compositionally biased region" description="Basic and acidic residues" evidence="12">
    <location>
        <begin position="626"/>
        <end position="636"/>
    </location>
</feature>
<evidence type="ECO:0000256" key="5">
    <source>
        <dbReference type="ARBA" id="ARBA00022705"/>
    </source>
</evidence>
<keyword evidence="5" id="KW-0235">DNA replication</keyword>
<reference evidence="14" key="2">
    <citation type="journal article" date="2021" name="PeerJ">
        <title>Extensive microbial diversity within the chicken gut microbiome revealed by metagenomics and culture.</title>
        <authorList>
            <person name="Gilroy R."/>
            <person name="Ravi A."/>
            <person name="Getino M."/>
            <person name="Pursley I."/>
            <person name="Horton D.L."/>
            <person name="Alikhan N.F."/>
            <person name="Baker D."/>
            <person name="Gharbi K."/>
            <person name="Hall N."/>
            <person name="Watson M."/>
            <person name="Adriaenssens E.M."/>
            <person name="Foster-Nyarko E."/>
            <person name="Jarju S."/>
            <person name="Secka A."/>
            <person name="Antonio M."/>
            <person name="Oren A."/>
            <person name="Chaudhuri R.R."/>
            <person name="La Ragione R."/>
            <person name="Hildebrand F."/>
            <person name="Pallen M.J."/>
        </authorList>
    </citation>
    <scope>NUCLEOTIDE SEQUENCE</scope>
    <source>
        <strain evidence="14">USAMLcec3-3695</strain>
    </source>
</reference>
<dbReference type="Pfam" id="PF22608">
    <property type="entry name" value="DNAX_ATPase_lid"/>
    <property type="match status" value="1"/>
</dbReference>
<comment type="catalytic activity">
    <reaction evidence="11">
        <text>DNA(n) + a 2'-deoxyribonucleoside 5'-triphosphate = DNA(n+1) + diphosphate</text>
        <dbReference type="Rhea" id="RHEA:22508"/>
        <dbReference type="Rhea" id="RHEA-COMP:17339"/>
        <dbReference type="Rhea" id="RHEA-COMP:17340"/>
        <dbReference type="ChEBI" id="CHEBI:33019"/>
        <dbReference type="ChEBI" id="CHEBI:61560"/>
        <dbReference type="ChEBI" id="CHEBI:173112"/>
        <dbReference type="EC" id="2.7.7.7"/>
    </reaction>
</comment>
<keyword evidence="9" id="KW-0067">ATP-binding</keyword>
<evidence type="ECO:0000256" key="7">
    <source>
        <dbReference type="ARBA" id="ARBA00022741"/>
    </source>
</evidence>
<dbReference type="GO" id="GO:0003677">
    <property type="term" value="F:DNA binding"/>
    <property type="evidence" value="ECO:0007669"/>
    <property type="project" value="InterPro"/>
</dbReference>
<dbReference type="GO" id="GO:0005524">
    <property type="term" value="F:ATP binding"/>
    <property type="evidence" value="ECO:0007669"/>
    <property type="project" value="UniProtKB-KW"/>
</dbReference>
<keyword evidence="8" id="KW-0862">Zinc</keyword>
<dbReference type="InterPro" id="IPR008921">
    <property type="entry name" value="DNA_pol3_clamp-load_cplx_C"/>
</dbReference>
<reference evidence="14" key="1">
    <citation type="submission" date="2020-10" db="EMBL/GenBank/DDBJ databases">
        <authorList>
            <person name="Gilroy R."/>
        </authorList>
    </citation>
    <scope>NUCLEOTIDE SEQUENCE</scope>
    <source>
        <strain evidence="14">USAMLcec3-3695</strain>
    </source>
</reference>
<dbReference type="Gene3D" id="1.20.272.10">
    <property type="match status" value="1"/>
</dbReference>
<gene>
    <name evidence="14" type="primary">dnaX</name>
    <name evidence="14" type="ORF">IAA61_06120</name>
</gene>
<dbReference type="GO" id="GO:0009360">
    <property type="term" value="C:DNA polymerase III complex"/>
    <property type="evidence" value="ECO:0007669"/>
    <property type="project" value="InterPro"/>
</dbReference>
<keyword evidence="7" id="KW-0547">Nucleotide-binding</keyword>
<dbReference type="SUPFAM" id="SSF52540">
    <property type="entry name" value="P-loop containing nucleoside triphosphate hydrolases"/>
    <property type="match status" value="1"/>
</dbReference>
<dbReference type="FunFam" id="3.40.50.300:FF:000014">
    <property type="entry name" value="DNA polymerase III subunit gamma/tau"/>
    <property type="match status" value="1"/>
</dbReference>
<keyword evidence="4 14" id="KW-0548">Nucleotidyltransferase</keyword>
<dbReference type="InterPro" id="IPR022754">
    <property type="entry name" value="DNA_pol_III_gamma-3"/>
</dbReference>
<dbReference type="Pfam" id="PF12169">
    <property type="entry name" value="DNA_pol3_gamma3"/>
    <property type="match status" value="1"/>
</dbReference>
<dbReference type="SUPFAM" id="SSF48019">
    <property type="entry name" value="post-AAA+ oligomerization domain-like"/>
    <property type="match status" value="1"/>
</dbReference>
<evidence type="ECO:0000256" key="12">
    <source>
        <dbReference type="SAM" id="MobiDB-lite"/>
    </source>
</evidence>
<dbReference type="Proteomes" id="UP000824109">
    <property type="component" value="Unassembled WGS sequence"/>
</dbReference>
<evidence type="ECO:0000256" key="1">
    <source>
        <dbReference type="ARBA" id="ARBA00006360"/>
    </source>
</evidence>
<name>A0A9D1MC89_9FIRM</name>
<organism evidence="14 15">
    <name type="scientific">Candidatus Ornithomonoglobus merdipullorum</name>
    <dbReference type="NCBI Taxonomy" id="2840895"/>
    <lineage>
        <taxon>Bacteria</taxon>
        <taxon>Bacillati</taxon>
        <taxon>Bacillota</taxon>
        <taxon>Clostridia</taxon>
        <taxon>Candidatus Ornithomonoglobus</taxon>
    </lineage>
</organism>
<dbReference type="InterPro" id="IPR027417">
    <property type="entry name" value="P-loop_NTPase"/>
</dbReference>
<dbReference type="Pfam" id="PF13177">
    <property type="entry name" value="DNA_pol3_delta2"/>
    <property type="match status" value="1"/>
</dbReference>
<dbReference type="NCBIfam" id="TIGR02397">
    <property type="entry name" value="dnaX_nterm"/>
    <property type="match status" value="1"/>
</dbReference>
<feature type="compositionally biased region" description="Basic and acidic residues" evidence="12">
    <location>
        <begin position="544"/>
        <end position="565"/>
    </location>
</feature>
<keyword evidence="3 14" id="KW-0808">Transferase</keyword>
<evidence type="ECO:0000259" key="13">
    <source>
        <dbReference type="SMART" id="SM00382"/>
    </source>
</evidence>
<feature type="domain" description="AAA+ ATPase" evidence="13">
    <location>
        <begin position="37"/>
        <end position="179"/>
    </location>
</feature>
<evidence type="ECO:0000256" key="6">
    <source>
        <dbReference type="ARBA" id="ARBA00022723"/>
    </source>
</evidence>
<dbReference type="NCBIfam" id="TIGR01128">
    <property type="entry name" value="holA"/>
    <property type="match status" value="1"/>
</dbReference>
<evidence type="ECO:0000256" key="9">
    <source>
        <dbReference type="ARBA" id="ARBA00022840"/>
    </source>
</evidence>
<evidence type="ECO:0000256" key="3">
    <source>
        <dbReference type="ARBA" id="ARBA00022679"/>
    </source>
</evidence>
<keyword evidence="6" id="KW-0479">Metal-binding</keyword>
<dbReference type="InterPro" id="IPR012763">
    <property type="entry name" value="DNA_pol_III_sug/sutau_N"/>
</dbReference>
<comment type="caution">
    <text evidence="14">The sequence shown here is derived from an EMBL/GenBank/DDBJ whole genome shotgun (WGS) entry which is preliminary data.</text>
</comment>
<dbReference type="EMBL" id="DVNB01000064">
    <property type="protein sequence ID" value="HIU57372.1"/>
    <property type="molecule type" value="Genomic_DNA"/>
</dbReference>
<sequence>MAHQAIYRKWRPMVFDDVVGQSHITRTLKNQVISGTTGHAYLFCGTRGTGKTTCAKILSRAVNCLDPHDGNPCNECEICRGIIDGSIMDVVEMDAASNNGVEDIRGVLDDVNYAASAAKYTVYIIDEVHMLSQSAFNALLKTLEEPPENVMFILATTEAHKVPQTILSRCQRFDFRRISADDIAVRMKEIAYADGYKITDGAFRMLASLADGSMRDGLSIMERVISAAGNEVTESDIVSTLGISTQDSVFELVDAIIAGDAAEVVSVIDKSLAEGKNLAQLSNSVLEHMRSLMICKLSKEPETLIECEPKTLVRLKAQSEKLTFEKLNHASKVISEAQADAKAAKVPRLIYELAYIKLARPETDRSPEAITDRLAAIEQKLEYGVPQPRKAETGDNGELLKRIEAVEAAIKNGAAAAPAVKKEEPPVQKKKPSARLYVPIPEDELTYDYPTAKLARNWNSTVNTMKQRKNPYFFPLINCMATFDAEGLIILVPDDRYNFTQRTTVNHLSEIREAFQSVTGTDYTIKVARRSDFDDSLILNPFELPKRKGESAESESEQNRETVPEEKDDNDDPFDKFIEKFSDIIIDADKNISFDFDRNTEVGEQSALDLEDSDEDDDQEEFLDENEMRETNAEDE</sequence>
<evidence type="ECO:0000256" key="8">
    <source>
        <dbReference type="ARBA" id="ARBA00022833"/>
    </source>
</evidence>
<keyword evidence="10" id="KW-0239">DNA-directed DNA polymerase</keyword>
<feature type="region of interest" description="Disordered" evidence="12">
    <location>
        <begin position="603"/>
        <end position="636"/>
    </location>
</feature>
<feature type="region of interest" description="Disordered" evidence="12">
    <location>
        <begin position="544"/>
        <end position="575"/>
    </location>
</feature>
<dbReference type="InterPro" id="IPR003593">
    <property type="entry name" value="AAA+_ATPase"/>
</dbReference>
<evidence type="ECO:0000256" key="2">
    <source>
        <dbReference type="ARBA" id="ARBA00012417"/>
    </source>
</evidence>
<evidence type="ECO:0000313" key="14">
    <source>
        <dbReference type="EMBL" id="HIU57372.1"/>
    </source>
</evidence>
<dbReference type="CDD" id="cd18137">
    <property type="entry name" value="HLD_clamp_pol_III_gamma_tau"/>
    <property type="match status" value="1"/>
</dbReference>
<dbReference type="CDD" id="cd00009">
    <property type="entry name" value="AAA"/>
    <property type="match status" value="1"/>
</dbReference>
<comment type="similarity">
    <text evidence="1">Belongs to the DnaX/STICHEL family.</text>
</comment>
<evidence type="ECO:0000313" key="15">
    <source>
        <dbReference type="Proteomes" id="UP000824109"/>
    </source>
</evidence>
<dbReference type="GO" id="GO:0006261">
    <property type="term" value="P:DNA-templated DNA replication"/>
    <property type="evidence" value="ECO:0007669"/>
    <property type="project" value="TreeGrafter"/>
</dbReference>
<protein>
    <recommendedName>
        <fullName evidence="2">DNA-directed DNA polymerase</fullName>
        <ecNumber evidence="2">2.7.7.7</ecNumber>
    </recommendedName>
</protein>